<feature type="non-terminal residue" evidence="2">
    <location>
        <position position="1"/>
    </location>
</feature>
<evidence type="ECO:0000256" key="1">
    <source>
        <dbReference type="SAM" id="MobiDB-lite"/>
    </source>
</evidence>
<protein>
    <submittedName>
        <fullName evidence="2">Retrovirus-related Pol polyprotein from transposon TNT 1-94</fullName>
    </submittedName>
</protein>
<keyword evidence="3" id="KW-1185">Reference proteome</keyword>
<proteinExistence type="predicted"/>
<dbReference type="EMBL" id="LXQA010028408">
    <property type="protein sequence ID" value="MCH94884.1"/>
    <property type="molecule type" value="Genomic_DNA"/>
</dbReference>
<dbReference type="PANTHER" id="PTHR47481">
    <property type="match status" value="1"/>
</dbReference>
<evidence type="ECO:0000313" key="2">
    <source>
        <dbReference type="EMBL" id="MCH94884.1"/>
    </source>
</evidence>
<dbReference type="Proteomes" id="UP000265520">
    <property type="component" value="Unassembled WGS sequence"/>
</dbReference>
<dbReference type="AlphaFoldDB" id="A0A392N8W3"/>
<dbReference type="PANTHER" id="PTHR47481:SF30">
    <property type="entry name" value="CCHC-TYPE DOMAIN-CONTAINING PROTEIN"/>
    <property type="match status" value="1"/>
</dbReference>
<feature type="region of interest" description="Disordered" evidence="1">
    <location>
        <begin position="305"/>
        <end position="325"/>
    </location>
</feature>
<evidence type="ECO:0000313" key="3">
    <source>
        <dbReference type="Proteomes" id="UP000265520"/>
    </source>
</evidence>
<organism evidence="2 3">
    <name type="scientific">Trifolium medium</name>
    <dbReference type="NCBI Taxonomy" id="97028"/>
    <lineage>
        <taxon>Eukaryota</taxon>
        <taxon>Viridiplantae</taxon>
        <taxon>Streptophyta</taxon>
        <taxon>Embryophyta</taxon>
        <taxon>Tracheophyta</taxon>
        <taxon>Spermatophyta</taxon>
        <taxon>Magnoliopsida</taxon>
        <taxon>eudicotyledons</taxon>
        <taxon>Gunneridae</taxon>
        <taxon>Pentapetalae</taxon>
        <taxon>rosids</taxon>
        <taxon>fabids</taxon>
        <taxon>Fabales</taxon>
        <taxon>Fabaceae</taxon>
        <taxon>Papilionoideae</taxon>
        <taxon>50 kb inversion clade</taxon>
        <taxon>NPAAA clade</taxon>
        <taxon>Hologalegina</taxon>
        <taxon>IRL clade</taxon>
        <taxon>Trifolieae</taxon>
        <taxon>Trifolium</taxon>
    </lineage>
</organism>
<comment type="caution">
    <text evidence="2">The sequence shown here is derived from an EMBL/GenBank/DDBJ whole genome shotgun (WGS) entry which is preliminary data.</text>
</comment>
<reference evidence="2 3" key="1">
    <citation type="journal article" date="2018" name="Front. Plant Sci.">
        <title>Red Clover (Trifolium pratense) and Zigzag Clover (T. medium) - A Picture of Genomic Similarities and Differences.</title>
        <authorList>
            <person name="Dluhosova J."/>
            <person name="Istvanek J."/>
            <person name="Nedelnik J."/>
            <person name="Repkova J."/>
        </authorList>
    </citation>
    <scope>NUCLEOTIDE SEQUENCE [LARGE SCALE GENOMIC DNA]</scope>
    <source>
        <strain evidence="3">cv. 10/8</strain>
        <tissue evidence="2">Leaf</tissue>
    </source>
</reference>
<sequence>KSTREKQKVRHKLKVLLTGATETRNLSNVGLTLQSTPTPSVHLLAFIEPQRFMAFPQATNASVPLPMAAPSLVLGFSSGNNSFTAISEKLDTQNYLLWCQQVEPVIKAHKLHYHLVNPNIPPKYLSIEDHNLNRVNPEFEAWEVKDHTLLSWIQSTMTKEMLTSVIGSKQAWQIWDKIHAYFQTHTNAKAMQLRSELRSTSLENGTISEFLLRIQVLIDSLYAIGEPISPKEHLDVILEGLPQEYESTISLISGRFGSISIVEVKTLLLGHESRLERFRKKSTPSINFAASQTVVPVKPPPSAPIDVIESDSSHTGENSLAASYV</sequence>
<accession>A0A392N8W3</accession>
<dbReference type="Pfam" id="PF14223">
    <property type="entry name" value="Retrotran_gag_2"/>
    <property type="match status" value="1"/>
</dbReference>
<feature type="compositionally biased region" description="Polar residues" evidence="1">
    <location>
        <begin position="313"/>
        <end position="325"/>
    </location>
</feature>
<name>A0A392N8W3_9FABA</name>